<dbReference type="EMBL" id="SWCJ01000032">
    <property type="protein sequence ID" value="TKB48821.1"/>
    <property type="molecule type" value="Genomic_DNA"/>
</dbReference>
<dbReference type="RefSeq" id="WP_136865451.1">
    <property type="nucleotide sequence ID" value="NZ_SWCJ01000032.1"/>
</dbReference>
<organism evidence="1 2">
    <name type="scientific">Ferrimonas aestuarii</name>
    <dbReference type="NCBI Taxonomy" id="2569539"/>
    <lineage>
        <taxon>Bacteria</taxon>
        <taxon>Pseudomonadati</taxon>
        <taxon>Pseudomonadota</taxon>
        <taxon>Gammaproteobacteria</taxon>
        <taxon>Alteromonadales</taxon>
        <taxon>Ferrimonadaceae</taxon>
        <taxon>Ferrimonas</taxon>
    </lineage>
</organism>
<comment type="caution">
    <text evidence="1">The sequence shown here is derived from an EMBL/GenBank/DDBJ whole genome shotgun (WGS) entry which is preliminary data.</text>
</comment>
<sequence length="113" mass="12780">MMAQQRRSQFLATLGYQPLRANEQFSEALESSDSTVYVCGLDKGQLPWLKDLLIALHWQTDDESLNFVTEVPKEAKQALFFGQPGKGIVLPPLAQLSEAEGKRAAWEMLWKQL</sequence>
<protein>
    <submittedName>
        <fullName evidence="1">Uncharacterized protein</fullName>
    </submittedName>
</protein>
<keyword evidence="2" id="KW-1185">Reference proteome</keyword>
<reference evidence="1 2" key="1">
    <citation type="submission" date="2019-04" db="EMBL/GenBank/DDBJ databases">
        <authorList>
            <person name="Hwang J.C."/>
        </authorList>
    </citation>
    <scope>NUCLEOTIDE SEQUENCE [LARGE SCALE GENOMIC DNA]</scope>
    <source>
        <strain evidence="1 2">IMCC35002</strain>
    </source>
</reference>
<accession>A0A4U1BCT6</accession>
<evidence type="ECO:0000313" key="2">
    <source>
        <dbReference type="Proteomes" id="UP000305675"/>
    </source>
</evidence>
<evidence type="ECO:0000313" key="1">
    <source>
        <dbReference type="EMBL" id="TKB48821.1"/>
    </source>
</evidence>
<dbReference type="AlphaFoldDB" id="A0A4U1BCT6"/>
<name>A0A4U1BCT6_9GAMM</name>
<proteinExistence type="predicted"/>
<dbReference type="Proteomes" id="UP000305675">
    <property type="component" value="Unassembled WGS sequence"/>
</dbReference>
<gene>
    <name evidence="1" type="ORF">FCL42_21380</name>
</gene>